<evidence type="ECO:0000313" key="3">
    <source>
        <dbReference type="EMBL" id="KAL1410784.1"/>
    </source>
</evidence>
<dbReference type="GeneID" id="95982769"/>
<keyword evidence="4" id="KW-1185">Reference proteome</keyword>
<dbReference type="EMBL" id="JBBXJM010000002">
    <property type="protein sequence ID" value="KAL1410784.1"/>
    <property type="molecule type" value="Genomic_DNA"/>
</dbReference>
<feature type="compositionally biased region" description="Low complexity" evidence="1">
    <location>
        <begin position="28"/>
        <end position="38"/>
    </location>
</feature>
<evidence type="ECO:0000313" key="4">
    <source>
        <dbReference type="Proteomes" id="UP001565368"/>
    </source>
</evidence>
<keyword evidence="2" id="KW-0472">Membrane</keyword>
<feature type="region of interest" description="Disordered" evidence="1">
    <location>
        <begin position="20"/>
        <end position="41"/>
    </location>
</feature>
<protein>
    <submittedName>
        <fullName evidence="3">Uncharacterized protein</fullName>
    </submittedName>
</protein>
<evidence type="ECO:0000256" key="2">
    <source>
        <dbReference type="SAM" id="Phobius"/>
    </source>
</evidence>
<gene>
    <name evidence="3" type="ORF">Q8F55_001726</name>
</gene>
<proteinExistence type="predicted"/>
<dbReference type="RefSeq" id="XP_069210728.1">
    <property type="nucleotide sequence ID" value="XM_069350342.1"/>
</dbReference>
<keyword evidence="2" id="KW-0812">Transmembrane</keyword>
<comment type="caution">
    <text evidence="3">The sequence shown here is derived from an EMBL/GenBank/DDBJ whole genome shotgun (WGS) entry which is preliminary data.</text>
</comment>
<reference evidence="3 4" key="1">
    <citation type="submission" date="2023-08" db="EMBL/GenBank/DDBJ databases">
        <title>Annotated Genome Sequence of Vanrija albida AlHP1.</title>
        <authorList>
            <person name="Herzog R."/>
        </authorList>
    </citation>
    <scope>NUCLEOTIDE SEQUENCE [LARGE SCALE GENOMIC DNA]</scope>
    <source>
        <strain evidence="3 4">AlHP1</strain>
    </source>
</reference>
<dbReference type="Proteomes" id="UP001565368">
    <property type="component" value="Unassembled WGS sequence"/>
</dbReference>
<organism evidence="3 4">
    <name type="scientific">Vanrija albida</name>
    <dbReference type="NCBI Taxonomy" id="181172"/>
    <lineage>
        <taxon>Eukaryota</taxon>
        <taxon>Fungi</taxon>
        <taxon>Dikarya</taxon>
        <taxon>Basidiomycota</taxon>
        <taxon>Agaricomycotina</taxon>
        <taxon>Tremellomycetes</taxon>
        <taxon>Trichosporonales</taxon>
        <taxon>Trichosporonaceae</taxon>
        <taxon>Vanrija</taxon>
    </lineage>
</organism>
<sequence length="264" mass="27268">MSSKNPLALVLRPVVQASASPSPNWHFAGPAPAPASAPESVDLSAPASPVLESFDLTLAHALPGKGTAEADAAGLGPLLALASDPAAEHVAAHLAAALEAFVAATAPAPVLEGLTPAQRLLFLFASPALAGAWGALGAVAGVLSPRLAVRDERRIHAWGQSQATCALVGRYRDEVGSFVTAYDTVDALATELASDNEQYALAVLTTYVDARLAAGYTRDTAARQLSFVQQSVGAGVGLLMTQVRRYIAVFAAARERYAFAVLTW</sequence>
<keyword evidence="2" id="KW-1133">Transmembrane helix</keyword>
<feature type="transmembrane region" description="Helical" evidence="2">
    <location>
        <begin position="120"/>
        <end position="144"/>
    </location>
</feature>
<name>A0ABR3Q7R3_9TREE</name>
<evidence type="ECO:0000256" key="1">
    <source>
        <dbReference type="SAM" id="MobiDB-lite"/>
    </source>
</evidence>
<accession>A0ABR3Q7R3</accession>